<dbReference type="Gene3D" id="3.30.1490.20">
    <property type="entry name" value="ATP-grasp fold, A domain"/>
    <property type="match status" value="1"/>
</dbReference>
<dbReference type="InterPro" id="IPR003778">
    <property type="entry name" value="CT_A_B"/>
</dbReference>
<dbReference type="PROSITE" id="PS50975">
    <property type="entry name" value="ATP_GRASP"/>
    <property type="match status" value="1"/>
</dbReference>
<evidence type="ECO:0000259" key="12">
    <source>
        <dbReference type="PROSITE" id="PS50979"/>
    </source>
</evidence>
<dbReference type="PANTHER" id="PTHR18866:SF33">
    <property type="entry name" value="METHYLCROTONOYL-COA CARBOXYLASE SUBUNIT ALPHA, MITOCHONDRIAL-RELATED"/>
    <property type="match status" value="1"/>
</dbReference>
<dbReference type="GO" id="GO:0046872">
    <property type="term" value="F:metal ion binding"/>
    <property type="evidence" value="ECO:0007669"/>
    <property type="project" value="InterPro"/>
</dbReference>
<dbReference type="CDD" id="cd06850">
    <property type="entry name" value="biotinyl_domain"/>
    <property type="match status" value="1"/>
</dbReference>
<dbReference type="Gene3D" id="3.40.50.20">
    <property type="match status" value="1"/>
</dbReference>
<comment type="caution">
    <text evidence="13">The sequence shown here is derived from an EMBL/GenBank/DDBJ whole genome shotgun (WGS) entry which is preliminary data.</text>
</comment>
<feature type="region of interest" description="Disordered" evidence="9">
    <location>
        <begin position="552"/>
        <end position="589"/>
    </location>
</feature>
<dbReference type="SMART" id="SM00797">
    <property type="entry name" value="AHS2"/>
    <property type="match status" value="1"/>
</dbReference>
<dbReference type="InterPro" id="IPR005482">
    <property type="entry name" value="Biotin_COase_C"/>
</dbReference>
<dbReference type="Pfam" id="PF02785">
    <property type="entry name" value="Biotin_carb_C"/>
    <property type="match status" value="1"/>
</dbReference>
<dbReference type="InterPro" id="IPR003833">
    <property type="entry name" value="CT_C_D"/>
</dbReference>
<feature type="domain" description="ATP-grasp" evidence="11">
    <location>
        <begin position="710"/>
        <end position="907"/>
    </location>
</feature>
<feature type="region of interest" description="Disordered" evidence="9">
    <location>
        <begin position="213"/>
        <end position="243"/>
    </location>
</feature>
<keyword evidence="14" id="KW-1185">Reference proteome</keyword>
<dbReference type="Pfam" id="PF00289">
    <property type="entry name" value="Biotin_carb_N"/>
    <property type="match status" value="1"/>
</dbReference>
<sequence length="1171" mass="121503">MMFPSLRRFGPTALLLELTDLDQVLALAAHLQAHPLPGVVEAVPAARTILLRCASARDADAAAELCAAGFDVAGLDAAPETGRTVEIEVVYDAADLADVARLTGLSEDGVVNAHTGSVWTGAFGGFAPGFTYLAGGDARLNVPRRESPRTAVPAGSVALAGEFSAVYPRTSPGGWQLIGRTDAALWDLNRESPALIAPLDTVRFTAVRERVTATERSVPAEQAEQPHKAEQADGGKENPATSGLTVLDAGLQSLLQDGGRPGQSNLGVPSSGAADAVSAQLANRLVGNPTGEAVVEILLATATVRAEGDQVLALAGAEAHGVITPAPQDERRRERTVATGRPFALLDGETLALSPAGEGLRAYLGLRGGIDAEPTLGSRATDTLSGLGPAPLAAGTRLGRRLRGGLGPVWPEAPAPDAARDDDGATVVRVHPGPRDDWFDDGLAALTAHAWRIGQDSNRVGIRLELPDADAEQHAPRPLRRSREGELASEGMVAGALQVPPSGLPVLFVADHPVTGGYPVIATVVPQDLPLAAQLPPGATVRFAVVPHAADSPTHTTAAPAATPHAAAAHPEPAGGHRMSPAPTPTHQPQPLRKVLIANRGEIAVRIARACADASLASVAVYSDPDADALHVRAADEAYPLGGRTSAETYLDQEKILAVARESGADAVHPGYGFLSENAEFAEAVIAAGLAWVGPAPQTIRDLGDKIKAREIAVAAGAPLVPGSDGPVDSAEAARAFAEEHGLPVIIKAAHGGGGRGMRIARQLGEVEDAFAAAVREAEGAFGRGECFVERFLDTPRHVEAQVLADTHGNVVVVGTRDCSLQRRNQKLVEEAPAPFLTADQRARIHDAARQICRSAGYVGAGTVEFMVAPDGLISFLEVNTRLQVEHPITEETTGVDLVAEQLRIAAGEPLSLTEDPAPRGHAFEFRINAEDPARGFLPTPGDVTRFEAPTGAGVRVDTGVRSGSTVPDVYDSMMAKLIVSGATRQQALRRARQALADFRIEGVATVLPFHRAVVQEEAFAGTEEFGVYTTWIEDEFSAALAPSDDVALPARSGERESITVEIDGRAHQVGVPADLLAALRAGSGAVATADSGEDDGAAEANVVTSPVNGGFVKWSVDDGATVSAGDAVAVVEAMKTESPVSAPCDGVFTRADLHPGDQLSRGQELGRIAG</sequence>
<dbReference type="PANTHER" id="PTHR18866">
    <property type="entry name" value="CARBOXYLASE:PYRUVATE/ACETYL-COA/PROPIONYL-COA CARBOXYLASE"/>
    <property type="match status" value="1"/>
</dbReference>
<comment type="cofactor">
    <cofactor evidence="1">
        <name>biotin</name>
        <dbReference type="ChEBI" id="CHEBI:57586"/>
    </cofactor>
</comment>
<dbReference type="PROSITE" id="PS50968">
    <property type="entry name" value="BIOTINYL_LIPOYL"/>
    <property type="match status" value="1"/>
</dbReference>
<feature type="compositionally biased region" description="Basic and acidic residues" evidence="9">
    <location>
        <begin position="224"/>
        <end position="236"/>
    </location>
</feature>
<dbReference type="SMART" id="SM00796">
    <property type="entry name" value="AHS1"/>
    <property type="match status" value="1"/>
</dbReference>
<keyword evidence="5" id="KW-0378">Hydrolase</keyword>
<proteinExistence type="predicted"/>
<evidence type="ECO:0000313" key="13">
    <source>
        <dbReference type="EMBL" id="MBG6084621.1"/>
    </source>
</evidence>
<feature type="compositionally biased region" description="Low complexity" evidence="9">
    <location>
        <begin position="552"/>
        <end position="574"/>
    </location>
</feature>
<dbReference type="Pfam" id="PF02682">
    <property type="entry name" value="CT_C_D"/>
    <property type="match status" value="1"/>
</dbReference>
<reference evidence="13" key="1">
    <citation type="submission" date="2020-11" db="EMBL/GenBank/DDBJ databases">
        <title>Sequencing the genomes of 1000 actinobacteria strains.</title>
        <authorList>
            <person name="Klenk H.-P."/>
        </authorList>
    </citation>
    <scope>NUCLEOTIDE SEQUENCE</scope>
    <source>
        <strain evidence="13">DSM 26152</strain>
    </source>
</reference>
<evidence type="ECO:0000256" key="4">
    <source>
        <dbReference type="ARBA" id="ARBA00022741"/>
    </source>
</evidence>
<dbReference type="Pfam" id="PF02786">
    <property type="entry name" value="CPSase_L_D2"/>
    <property type="match status" value="1"/>
</dbReference>
<dbReference type="Pfam" id="PF00364">
    <property type="entry name" value="Biotin_lipoyl"/>
    <property type="match status" value="1"/>
</dbReference>
<keyword evidence="6 8" id="KW-0067">ATP-binding</keyword>
<evidence type="ECO:0000259" key="10">
    <source>
        <dbReference type="PROSITE" id="PS50968"/>
    </source>
</evidence>
<dbReference type="InterPro" id="IPR011764">
    <property type="entry name" value="Biotin_carboxylation_dom"/>
</dbReference>
<gene>
    <name evidence="13" type="ORF">IW252_001388</name>
</gene>
<evidence type="ECO:0000256" key="1">
    <source>
        <dbReference type="ARBA" id="ARBA00001953"/>
    </source>
</evidence>
<dbReference type="SUPFAM" id="SSF51246">
    <property type="entry name" value="Rudiment single hybrid motif"/>
    <property type="match status" value="1"/>
</dbReference>
<dbReference type="SUPFAM" id="SSF52440">
    <property type="entry name" value="PreATP-grasp domain"/>
    <property type="match status" value="1"/>
</dbReference>
<dbReference type="InterPro" id="IPR029000">
    <property type="entry name" value="Cyclophilin-like_dom_sf"/>
</dbReference>
<dbReference type="EMBL" id="JADOTZ010000001">
    <property type="protein sequence ID" value="MBG6084621.1"/>
    <property type="molecule type" value="Genomic_DNA"/>
</dbReference>
<evidence type="ECO:0000259" key="11">
    <source>
        <dbReference type="PROSITE" id="PS50975"/>
    </source>
</evidence>
<dbReference type="PROSITE" id="PS00188">
    <property type="entry name" value="BIOTIN"/>
    <property type="match status" value="1"/>
</dbReference>
<evidence type="ECO:0000256" key="2">
    <source>
        <dbReference type="ARBA" id="ARBA00013263"/>
    </source>
</evidence>
<dbReference type="InterPro" id="IPR013815">
    <property type="entry name" value="ATP_grasp_subdomain_1"/>
</dbReference>
<dbReference type="InterPro" id="IPR005479">
    <property type="entry name" value="CPAse_ATP-bd"/>
</dbReference>
<organism evidence="13 14">
    <name type="scientific">Zhihengliuella flava</name>
    <dbReference type="NCBI Taxonomy" id="1285193"/>
    <lineage>
        <taxon>Bacteria</taxon>
        <taxon>Bacillati</taxon>
        <taxon>Actinomycetota</taxon>
        <taxon>Actinomycetes</taxon>
        <taxon>Micrococcales</taxon>
        <taxon>Micrococcaceae</taxon>
        <taxon>Zhihengliuella</taxon>
    </lineage>
</organism>
<evidence type="ECO:0000256" key="6">
    <source>
        <dbReference type="ARBA" id="ARBA00022840"/>
    </source>
</evidence>
<evidence type="ECO:0000256" key="5">
    <source>
        <dbReference type="ARBA" id="ARBA00022801"/>
    </source>
</evidence>
<dbReference type="Proteomes" id="UP000625033">
    <property type="component" value="Unassembled WGS sequence"/>
</dbReference>
<dbReference type="SMART" id="SM00878">
    <property type="entry name" value="Biotin_carb_C"/>
    <property type="match status" value="1"/>
</dbReference>
<dbReference type="InterPro" id="IPR050856">
    <property type="entry name" value="Biotin_carboxylase_complex"/>
</dbReference>
<name>A0A931GIT9_9MICC</name>
<dbReference type="SUPFAM" id="SSF51230">
    <property type="entry name" value="Single hybrid motif"/>
    <property type="match status" value="1"/>
</dbReference>
<dbReference type="AlphaFoldDB" id="A0A931GIT9"/>
<dbReference type="GO" id="GO:0005524">
    <property type="term" value="F:ATP binding"/>
    <property type="evidence" value="ECO:0007669"/>
    <property type="project" value="UniProtKB-UniRule"/>
</dbReference>
<accession>A0A931GIT9</accession>
<dbReference type="InterPro" id="IPR005481">
    <property type="entry name" value="BC-like_N"/>
</dbReference>
<evidence type="ECO:0000256" key="9">
    <source>
        <dbReference type="SAM" id="MobiDB-lite"/>
    </source>
</evidence>
<dbReference type="InterPro" id="IPR016185">
    <property type="entry name" value="PreATP-grasp_dom_sf"/>
</dbReference>
<dbReference type="SUPFAM" id="SSF50891">
    <property type="entry name" value="Cyclophilin-like"/>
    <property type="match status" value="2"/>
</dbReference>
<dbReference type="FunFam" id="3.30.1490.20:FF:000018">
    <property type="entry name" value="Biotin carboxylase"/>
    <property type="match status" value="1"/>
</dbReference>
<dbReference type="FunFam" id="3.40.50.20:FF:000010">
    <property type="entry name" value="Propionyl-CoA carboxylase subunit alpha"/>
    <property type="match status" value="1"/>
</dbReference>
<dbReference type="InterPro" id="IPR001882">
    <property type="entry name" value="Biotin_BS"/>
</dbReference>
<dbReference type="InterPro" id="IPR011761">
    <property type="entry name" value="ATP-grasp"/>
</dbReference>
<dbReference type="EC" id="6.3.4.14" evidence="2"/>
<keyword evidence="7" id="KW-0092">Biotin</keyword>
<dbReference type="Gene3D" id="3.30.470.20">
    <property type="entry name" value="ATP-grasp fold, B domain"/>
    <property type="match status" value="1"/>
</dbReference>
<dbReference type="GO" id="GO:0004075">
    <property type="term" value="F:biotin carboxylase activity"/>
    <property type="evidence" value="ECO:0007669"/>
    <property type="project" value="UniProtKB-EC"/>
</dbReference>
<evidence type="ECO:0000256" key="8">
    <source>
        <dbReference type="PROSITE-ProRule" id="PRU00409"/>
    </source>
</evidence>
<dbReference type="SUPFAM" id="SSF160467">
    <property type="entry name" value="PH0987 N-terminal domain-like"/>
    <property type="match status" value="1"/>
</dbReference>
<dbReference type="InterPro" id="IPR011054">
    <property type="entry name" value="Rudment_hybrid_motif"/>
</dbReference>
<dbReference type="SUPFAM" id="SSF56059">
    <property type="entry name" value="Glutathione synthetase ATP-binding domain-like"/>
    <property type="match status" value="1"/>
</dbReference>
<dbReference type="Gene3D" id="3.30.1360.40">
    <property type="match status" value="1"/>
</dbReference>
<keyword evidence="4 8" id="KW-0547">Nucleotide-binding</keyword>
<evidence type="ECO:0000256" key="7">
    <source>
        <dbReference type="ARBA" id="ARBA00023267"/>
    </source>
</evidence>
<dbReference type="InterPro" id="IPR000089">
    <property type="entry name" value="Biotin_lipoyl"/>
</dbReference>
<keyword evidence="3" id="KW-0436">Ligase</keyword>
<evidence type="ECO:0000256" key="3">
    <source>
        <dbReference type="ARBA" id="ARBA00022598"/>
    </source>
</evidence>
<evidence type="ECO:0000313" key="14">
    <source>
        <dbReference type="Proteomes" id="UP000625033"/>
    </source>
</evidence>
<dbReference type="Pfam" id="PF02626">
    <property type="entry name" value="CT_A_B"/>
    <property type="match status" value="1"/>
</dbReference>
<protein>
    <recommendedName>
        <fullName evidence="2">biotin carboxylase</fullName>
        <ecNumber evidence="2">6.3.4.14</ecNumber>
    </recommendedName>
</protein>
<dbReference type="Gene3D" id="2.40.50.100">
    <property type="match status" value="1"/>
</dbReference>
<dbReference type="Gene3D" id="2.40.100.10">
    <property type="entry name" value="Cyclophilin-like"/>
    <property type="match status" value="2"/>
</dbReference>
<dbReference type="PROSITE" id="PS00867">
    <property type="entry name" value="CPSASE_2"/>
    <property type="match status" value="1"/>
</dbReference>
<feature type="domain" description="Biotin carboxylation" evidence="12">
    <location>
        <begin position="591"/>
        <end position="1035"/>
    </location>
</feature>
<dbReference type="PROSITE" id="PS50979">
    <property type="entry name" value="BC"/>
    <property type="match status" value="1"/>
</dbReference>
<dbReference type="GO" id="GO:0016787">
    <property type="term" value="F:hydrolase activity"/>
    <property type="evidence" value="ECO:0007669"/>
    <property type="project" value="UniProtKB-KW"/>
</dbReference>
<dbReference type="InterPro" id="IPR011053">
    <property type="entry name" value="Single_hybrid_motif"/>
</dbReference>
<feature type="domain" description="Lipoyl-binding" evidence="10">
    <location>
        <begin position="1093"/>
        <end position="1170"/>
    </location>
</feature>